<dbReference type="SUPFAM" id="SSF53448">
    <property type="entry name" value="Nucleotide-diphospho-sugar transferases"/>
    <property type="match status" value="1"/>
</dbReference>
<dbReference type="OrthoDB" id="9802649at2"/>
<dbReference type="AlphaFoldDB" id="A0A514Z7A8"/>
<evidence type="ECO:0000313" key="5">
    <source>
        <dbReference type="EMBL" id="QDK70480.1"/>
    </source>
</evidence>
<dbReference type="Pfam" id="PF00535">
    <property type="entry name" value="Glycos_transf_2"/>
    <property type="match status" value="1"/>
</dbReference>
<evidence type="ECO:0000256" key="2">
    <source>
        <dbReference type="ARBA" id="ARBA00022676"/>
    </source>
</evidence>
<dbReference type="Gene3D" id="3.90.550.10">
    <property type="entry name" value="Spore Coat Polysaccharide Biosynthesis Protein SpsA, Chain A"/>
    <property type="match status" value="1"/>
</dbReference>
<dbReference type="GO" id="GO:0016757">
    <property type="term" value="F:glycosyltransferase activity"/>
    <property type="evidence" value="ECO:0007669"/>
    <property type="project" value="UniProtKB-KW"/>
</dbReference>
<comment type="similarity">
    <text evidence="1">Belongs to the glycosyltransferase 2 family.</text>
</comment>
<dbReference type="RefSeq" id="WP_142766083.1">
    <property type="nucleotide sequence ID" value="NZ_CP041356.1"/>
</dbReference>
<dbReference type="KEGG" id="lack:FLP15_03950"/>
<feature type="domain" description="Glycosyltransferase 2-like" evidence="4">
    <location>
        <begin position="5"/>
        <end position="162"/>
    </location>
</feature>
<dbReference type="Proteomes" id="UP000315128">
    <property type="component" value="Chromosome"/>
</dbReference>
<gene>
    <name evidence="5" type="ORF">FLP15_03950</name>
</gene>
<dbReference type="PANTHER" id="PTHR43685:SF5">
    <property type="entry name" value="GLYCOSYLTRANSFERASE EPSE-RELATED"/>
    <property type="match status" value="1"/>
</dbReference>
<accession>A0A514Z7A8</accession>
<sequence>MKTAVLMASYNGEKFITEQLDSIRKQSRKPDFVIIRDDCSSDNTVELIEKYISQYELDGWTITRNKTNVGWRANFRQLLLDSIALDAEIIFFSDQDDVWKEDKNAQQLNVMERHPDIEVLSGDLEFIKLDEKATIPNLYVFPDKEEILSKYPIHKNYQGGFRQGMTLAIRKSLIIDVMQYWKEEYKPTHDMVFQGIASLLGTGYNLNEVVATQKRHSSNASGKPIVSLNDSKEVHVQDLYEKRVGYHDIAYHVLEKRNSQLVKEQKDYLDWAKRRYEAAKTNHFWNVLKIIILDRKYYIHYTGQLRDLYFAFKKSNKV</sequence>
<dbReference type="EMBL" id="CP041356">
    <property type="protein sequence ID" value="QDK70480.1"/>
    <property type="molecule type" value="Genomic_DNA"/>
</dbReference>
<dbReference type="InterPro" id="IPR029044">
    <property type="entry name" value="Nucleotide-diphossugar_trans"/>
</dbReference>
<evidence type="ECO:0000259" key="4">
    <source>
        <dbReference type="Pfam" id="PF00535"/>
    </source>
</evidence>
<evidence type="ECO:0000256" key="3">
    <source>
        <dbReference type="ARBA" id="ARBA00022679"/>
    </source>
</evidence>
<keyword evidence="2" id="KW-0328">Glycosyltransferase</keyword>
<dbReference type="PANTHER" id="PTHR43685">
    <property type="entry name" value="GLYCOSYLTRANSFERASE"/>
    <property type="match status" value="1"/>
</dbReference>
<reference evidence="5 6" key="1">
    <citation type="submission" date="2019-07" db="EMBL/GenBank/DDBJ databases">
        <title>Genome sequencing of KACC 19320.</title>
        <authorList>
            <person name="Heo J."/>
            <person name="Kim S.-J."/>
            <person name="Kim J.-S."/>
            <person name="Hong S.-B."/>
            <person name="Kwon S.-W."/>
        </authorList>
    </citation>
    <scope>NUCLEOTIDE SEQUENCE [LARGE SCALE GENOMIC DNA]</scope>
    <source>
        <strain evidence="5 6">KACC 19320</strain>
    </source>
</reference>
<dbReference type="InterPro" id="IPR001173">
    <property type="entry name" value="Glyco_trans_2-like"/>
</dbReference>
<dbReference type="InterPro" id="IPR050834">
    <property type="entry name" value="Glycosyltransf_2"/>
</dbReference>
<organism evidence="5 6">
    <name type="scientific">Lactococcus protaetiae</name>
    <dbReference type="NCBI Taxonomy" id="2592653"/>
    <lineage>
        <taxon>Bacteria</taxon>
        <taxon>Bacillati</taxon>
        <taxon>Bacillota</taxon>
        <taxon>Bacilli</taxon>
        <taxon>Lactobacillales</taxon>
        <taxon>Streptococcaceae</taxon>
        <taxon>Lactococcus</taxon>
    </lineage>
</organism>
<evidence type="ECO:0000256" key="1">
    <source>
        <dbReference type="ARBA" id="ARBA00006739"/>
    </source>
</evidence>
<protein>
    <submittedName>
        <fullName evidence="5">Glycosyltransferase</fullName>
    </submittedName>
</protein>
<keyword evidence="3 5" id="KW-0808">Transferase</keyword>
<keyword evidence="6" id="KW-1185">Reference proteome</keyword>
<proteinExistence type="inferred from homology"/>
<name>A0A514Z7A8_9LACT</name>
<evidence type="ECO:0000313" key="6">
    <source>
        <dbReference type="Proteomes" id="UP000315128"/>
    </source>
</evidence>